<organism evidence="1 2">
    <name type="scientific">Funneliformis mosseae</name>
    <name type="common">Endomycorrhizal fungus</name>
    <name type="synonym">Glomus mosseae</name>
    <dbReference type="NCBI Taxonomy" id="27381"/>
    <lineage>
        <taxon>Eukaryota</taxon>
        <taxon>Fungi</taxon>
        <taxon>Fungi incertae sedis</taxon>
        <taxon>Mucoromycota</taxon>
        <taxon>Glomeromycotina</taxon>
        <taxon>Glomeromycetes</taxon>
        <taxon>Glomerales</taxon>
        <taxon>Glomeraceae</taxon>
        <taxon>Funneliformis</taxon>
    </lineage>
</organism>
<dbReference type="Proteomes" id="UP000789375">
    <property type="component" value="Unassembled WGS sequence"/>
</dbReference>
<protein>
    <submittedName>
        <fullName evidence="1">166_t:CDS:1</fullName>
    </submittedName>
</protein>
<dbReference type="EMBL" id="CAJVPP010006842">
    <property type="protein sequence ID" value="CAG8682154.1"/>
    <property type="molecule type" value="Genomic_DNA"/>
</dbReference>
<accession>A0A9N9ELT7</accession>
<proteinExistence type="predicted"/>
<dbReference type="AlphaFoldDB" id="A0A9N9ELT7"/>
<comment type="caution">
    <text evidence="1">The sequence shown here is derived from an EMBL/GenBank/DDBJ whole genome shotgun (WGS) entry which is preliminary data.</text>
</comment>
<name>A0A9N9ELT7_FUNMO</name>
<evidence type="ECO:0000313" key="1">
    <source>
        <dbReference type="EMBL" id="CAG8682154.1"/>
    </source>
</evidence>
<keyword evidence="2" id="KW-1185">Reference proteome</keyword>
<reference evidence="1" key="1">
    <citation type="submission" date="2021-06" db="EMBL/GenBank/DDBJ databases">
        <authorList>
            <person name="Kallberg Y."/>
            <person name="Tangrot J."/>
            <person name="Rosling A."/>
        </authorList>
    </citation>
    <scope>NUCLEOTIDE SEQUENCE</scope>
    <source>
        <strain evidence="1">87-6 pot B 2015</strain>
    </source>
</reference>
<sequence length="41" mass="4186">GGIRIIITGVDIGVAVTAAAGVEINTVGISKSVIQSDWQLY</sequence>
<gene>
    <name evidence="1" type="ORF">FMOSSE_LOCUS12943</name>
</gene>
<feature type="non-terminal residue" evidence="1">
    <location>
        <position position="1"/>
    </location>
</feature>
<evidence type="ECO:0000313" key="2">
    <source>
        <dbReference type="Proteomes" id="UP000789375"/>
    </source>
</evidence>